<dbReference type="GO" id="GO:0008168">
    <property type="term" value="F:methyltransferase activity"/>
    <property type="evidence" value="ECO:0007669"/>
    <property type="project" value="TreeGrafter"/>
</dbReference>
<organism evidence="2 3">
    <name type="scientific">Fusarium zealandicum</name>
    <dbReference type="NCBI Taxonomy" id="1053134"/>
    <lineage>
        <taxon>Eukaryota</taxon>
        <taxon>Fungi</taxon>
        <taxon>Dikarya</taxon>
        <taxon>Ascomycota</taxon>
        <taxon>Pezizomycotina</taxon>
        <taxon>Sordariomycetes</taxon>
        <taxon>Hypocreomycetidae</taxon>
        <taxon>Hypocreales</taxon>
        <taxon>Nectriaceae</taxon>
        <taxon>Fusarium</taxon>
        <taxon>Fusarium staphyleae species complex</taxon>
    </lineage>
</organism>
<dbReference type="EMBL" id="JABEYC010001062">
    <property type="protein sequence ID" value="KAF4969864.1"/>
    <property type="molecule type" value="Genomic_DNA"/>
</dbReference>
<comment type="caution">
    <text evidence="2">The sequence shown here is derived from an EMBL/GenBank/DDBJ whole genome shotgun (WGS) entry which is preliminary data.</text>
</comment>
<dbReference type="Gene3D" id="3.40.50.150">
    <property type="entry name" value="Vaccinia Virus protein VP39"/>
    <property type="match status" value="1"/>
</dbReference>
<evidence type="ECO:0000313" key="3">
    <source>
        <dbReference type="Proteomes" id="UP000635477"/>
    </source>
</evidence>
<dbReference type="CDD" id="cd02440">
    <property type="entry name" value="AdoMet_MTases"/>
    <property type="match status" value="1"/>
</dbReference>
<dbReference type="Proteomes" id="UP000635477">
    <property type="component" value="Unassembled WGS sequence"/>
</dbReference>
<dbReference type="PANTHER" id="PTHR43591:SF24">
    <property type="entry name" value="2-METHOXY-6-POLYPRENYL-1,4-BENZOQUINOL METHYLASE, MITOCHONDRIAL"/>
    <property type="match status" value="1"/>
</dbReference>
<comment type="similarity">
    <text evidence="1">Belongs to the methyltransferase superfamily. LaeA methyltransferase family.</text>
</comment>
<sequence length="300" mass="34523">MEVSRKTSSCVVFPVDSPSAEYNLPNDEIENERLDLQHHLFLLTFDNKLGLSPPNHAEFKAKRVLDLGTGTGLWAIDFGDEHPEAKIVGIDLSPIQPSLYYYVPPNVEFLIDDLDEEWNFSEPFDYIHSRMMNFSIEDWHEYLRKIFQNLAPGGYVELQEIDGFYLSDDGSLTKDHALSRWCILLGEAATQLGRPFQKTDRFVQIMEEVGFTEIVETQFKWPINRWPKDKKMKEIGSWNNENASQVLGSATLAPFTRGLGWSTEEVDLFLIDVRKDLNDPSIHAYSQMYVVSLSCLLLKY</sequence>
<evidence type="ECO:0000313" key="2">
    <source>
        <dbReference type="EMBL" id="KAF4969864.1"/>
    </source>
</evidence>
<gene>
    <name evidence="2" type="ORF">FZEAL_10146</name>
</gene>
<dbReference type="Pfam" id="PF13489">
    <property type="entry name" value="Methyltransf_23"/>
    <property type="match status" value="1"/>
</dbReference>
<reference evidence="2" key="1">
    <citation type="journal article" date="2020" name="BMC Genomics">
        <title>Correction to: Identification and distribution of gene clusters required for synthesis of sphingolipid metabolism inhibitors in diverse species of the filamentous fungus Fusarium.</title>
        <authorList>
            <person name="Kim H.S."/>
            <person name="Lohmar J.M."/>
            <person name="Busman M."/>
            <person name="Brown D.W."/>
            <person name="Naumann T.A."/>
            <person name="Divon H.H."/>
            <person name="Lysoe E."/>
            <person name="Uhlig S."/>
            <person name="Proctor R.H."/>
        </authorList>
    </citation>
    <scope>NUCLEOTIDE SEQUENCE</scope>
    <source>
        <strain evidence="2">NRRL 22465</strain>
    </source>
</reference>
<reference evidence="2" key="2">
    <citation type="submission" date="2020-05" db="EMBL/GenBank/DDBJ databases">
        <authorList>
            <person name="Kim H.-S."/>
            <person name="Proctor R.H."/>
            <person name="Brown D.W."/>
        </authorList>
    </citation>
    <scope>NUCLEOTIDE SEQUENCE</scope>
    <source>
        <strain evidence="2">NRRL 22465</strain>
    </source>
</reference>
<dbReference type="AlphaFoldDB" id="A0A8H4U5E7"/>
<dbReference type="OrthoDB" id="2013972at2759"/>
<dbReference type="PANTHER" id="PTHR43591">
    <property type="entry name" value="METHYLTRANSFERASE"/>
    <property type="match status" value="1"/>
</dbReference>
<accession>A0A8H4U5E7</accession>
<dbReference type="SUPFAM" id="SSF53335">
    <property type="entry name" value="S-adenosyl-L-methionine-dependent methyltransferases"/>
    <property type="match status" value="1"/>
</dbReference>
<keyword evidence="3" id="KW-1185">Reference proteome</keyword>
<evidence type="ECO:0008006" key="4">
    <source>
        <dbReference type="Google" id="ProtNLM"/>
    </source>
</evidence>
<proteinExistence type="inferred from homology"/>
<name>A0A8H4U5E7_9HYPO</name>
<protein>
    <recommendedName>
        <fullName evidence="4">Methyltransferase</fullName>
    </recommendedName>
</protein>
<evidence type="ECO:0000256" key="1">
    <source>
        <dbReference type="ARBA" id="ARBA00038158"/>
    </source>
</evidence>
<dbReference type="InterPro" id="IPR029063">
    <property type="entry name" value="SAM-dependent_MTases_sf"/>
</dbReference>